<dbReference type="InterPro" id="IPR057632">
    <property type="entry name" value="TPGS1_C"/>
</dbReference>
<reference evidence="2" key="1">
    <citation type="thesis" date="2020" institute="ProQuest LLC" country="789 East Eisenhower Parkway, Ann Arbor, MI, USA">
        <title>Comparative Genomics and Chromosome Evolution.</title>
        <authorList>
            <person name="Mudd A.B."/>
        </authorList>
    </citation>
    <scope>NUCLEOTIDE SEQUENCE</scope>
    <source>
        <strain evidence="2">Female2</strain>
        <tissue evidence="2">Blood</tissue>
    </source>
</reference>
<dbReference type="GO" id="GO:0008017">
    <property type="term" value="F:microtubule binding"/>
    <property type="evidence" value="ECO:0007669"/>
    <property type="project" value="TreeGrafter"/>
</dbReference>
<dbReference type="Proteomes" id="UP000812440">
    <property type="component" value="Chromosome 1"/>
</dbReference>
<dbReference type="AlphaFoldDB" id="A0A8T2KFQ2"/>
<dbReference type="CDD" id="cd22960">
    <property type="entry name" value="DD_TPGS1"/>
    <property type="match status" value="1"/>
</dbReference>
<evidence type="ECO:0000313" key="2">
    <source>
        <dbReference type="EMBL" id="KAG8454714.1"/>
    </source>
</evidence>
<dbReference type="PANTHER" id="PTHR31932:SF2">
    <property type="entry name" value="TUBULIN POLYGLUTAMYLASE COMPLEX SUBUNIT 1"/>
    <property type="match status" value="1"/>
</dbReference>
<evidence type="ECO:0000313" key="3">
    <source>
        <dbReference type="Proteomes" id="UP000812440"/>
    </source>
</evidence>
<dbReference type="OrthoDB" id="64214at2759"/>
<dbReference type="PANTHER" id="PTHR31932">
    <property type="entry name" value="TUBULIN POLYGLUTAMYLASE COMPLEX SUBUNIT 1"/>
    <property type="match status" value="1"/>
</dbReference>
<dbReference type="Pfam" id="PF24480">
    <property type="entry name" value="TPGS1_C"/>
    <property type="match status" value="1"/>
</dbReference>
<organism evidence="2 3">
    <name type="scientific">Hymenochirus boettgeri</name>
    <name type="common">Congo dwarf clawed frog</name>
    <dbReference type="NCBI Taxonomy" id="247094"/>
    <lineage>
        <taxon>Eukaryota</taxon>
        <taxon>Metazoa</taxon>
        <taxon>Chordata</taxon>
        <taxon>Craniata</taxon>
        <taxon>Vertebrata</taxon>
        <taxon>Euteleostomi</taxon>
        <taxon>Amphibia</taxon>
        <taxon>Batrachia</taxon>
        <taxon>Anura</taxon>
        <taxon>Pipoidea</taxon>
        <taxon>Pipidae</taxon>
        <taxon>Pipinae</taxon>
        <taxon>Hymenochirus</taxon>
    </lineage>
</organism>
<protein>
    <recommendedName>
        <fullName evidence="1">Tubulin polyglutamylase complex subunit 1-like C-terminal domain-containing protein</fullName>
    </recommendedName>
</protein>
<dbReference type="InterPro" id="IPR047502">
    <property type="entry name" value="DD_TPGS1"/>
</dbReference>
<dbReference type="EMBL" id="JAACNH010000001">
    <property type="protein sequence ID" value="KAG8454714.1"/>
    <property type="molecule type" value="Genomic_DNA"/>
</dbReference>
<name>A0A8T2KFQ2_9PIPI</name>
<comment type="caution">
    <text evidence="2">The sequence shown here is derived from an EMBL/GenBank/DDBJ whole genome shotgun (WGS) entry which is preliminary data.</text>
</comment>
<feature type="domain" description="Tubulin polyglutamylase complex subunit 1-like C-terminal" evidence="1">
    <location>
        <begin position="90"/>
        <end position="280"/>
    </location>
</feature>
<evidence type="ECO:0000259" key="1">
    <source>
        <dbReference type="Pfam" id="PF24480"/>
    </source>
</evidence>
<proteinExistence type="predicted"/>
<keyword evidence="3" id="KW-1185">Reference proteome</keyword>
<accession>A0A8T2KFQ2</accession>
<dbReference type="InterPro" id="IPR039235">
    <property type="entry name" value="TPGS1"/>
</dbReference>
<dbReference type="SUPFAM" id="SSF47391">
    <property type="entry name" value="Dimerization-anchoring domain of cAMP-dependent PK regulatory subunit"/>
    <property type="match status" value="1"/>
</dbReference>
<gene>
    <name evidence="2" type="ORF">GDO86_001074</name>
</gene>
<dbReference type="Gene3D" id="1.20.890.10">
    <property type="entry name" value="cAMP-dependent protein kinase regulatory subunit, dimerization-anchoring domain"/>
    <property type="match status" value="1"/>
</dbReference>
<sequence>MAPWLLHSDLMMAEKRRALGCSPVPRVPAGPVNESEFLAQYGVRSMLREAVLKLLEARPEEPTAFLADYFGKLEVGALAAGDKTAHLLGQQRLNRALWYLKLAHHSQRTAFNNNLNMAYDCLSTGGRKKKTGLNGKNYSDVLSRICQEGALPEDITFELLKKIRCRDYEAVPFDIFRYGILNCFVFLEFISKTDTLFSVLNIHSQADQRLCKAVLDTLEEALVASDLSIPASYLEAGSKLGPDCLALAMDKANQGSSNKAVMARKDFLKEASILFLDKVKAIE</sequence>